<keyword evidence="6" id="KW-0411">Iron-sulfur</keyword>
<dbReference type="GO" id="GO:0006281">
    <property type="term" value="P:DNA repair"/>
    <property type="evidence" value="ECO:0007669"/>
    <property type="project" value="UniProtKB-KW"/>
</dbReference>
<evidence type="ECO:0000256" key="7">
    <source>
        <dbReference type="ARBA" id="ARBA00023204"/>
    </source>
</evidence>
<dbReference type="GeneID" id="42177296"/>
<dbReference type="GO" id="GO:0097506">
    <property type="term" value="F:deaminated base DNA N-glycosylase activity"/>
    <property type="evidence" value="ECO:0007669"/>
    <property type="project" value="UniProtKB-ARBA"/>
</dbReference>
<keyword evidence="3" id="KW-0227">DNA damage</keyword>
<accession>A0A4D6K7I3</accession>
<evidence type="ECO:0000256" key="4">
    <source>
        <dbReference type="ARBA" id="ARBA00022801"/>
    </source>
</evidence>
<evidence type="ECO:0000256" key="6">
    <source>
        <dbReference type="ARBA" id="ARBA00023014"/>
    </source>
</evidence>
<dbReference type="Proteomes" id="UP000297053">
    <property type="component" value="Chromosome"/>
</dbReference>
<dbReference type="AlphaFoldDB" id="A0A4D6K7I3"/>
<protein>
    <submittedName>
        <fullName evidence="9">Uracil-DNA glycosylase</fullName>
    </submittedName>
</protein>
<keyword evidence="5" id="KW-0408">Iron</keyword>
<dbReference type="GO" id="GO:0051539">
    <property type="term" value="F:4 iron, 4 sulfur cluster binding"/>
    <property type="evidence" value="ECO:0007669"/>
    <property type="project" value="UniProtKB-KW"/>
</dbReference>
<keyword evidence="4" id="KW-0378">Hydrolase</keyword>
<evidence type="ECO:0000256" key="3">
    <source>
        <dbReference type="ARBA" id="ARBA00022763"/>
    </source>
</evidence>
<dbReference type="GO" id="GO:0046872">
    <property type="term" value="F:metal ion binding"/>
    <property type="evidence" value="ECO:0007669"/>
    <property type="project" value="UniProtKB-KW"/>
</dbReference>
<dbReference type="InterPro" id="IPR036895">
    <property type="entry name" value="Uracil-DNA_glycosylase-like_sf"/>
</dbReference>
<dbReference type="Pfam" id="PF03167">
    <property type="entry name" value="UDG"/>
    <property type="match status" value="1"/>
</dbReference>
<dbReference type="RefSeq" id="WP_015763519.1">
    <property type="nucleotide sequence ID" value="NZ_CP039375.1"/>
</dbReference>
<sequence>MRNVTDRPANPFGFDPGCEQYVAGYGDANAHFHVVGDHPGVHGGVDSGIPFTDCEAGDRLQRALVDAGLLLEAGTPPTVDKTYFSYLHMCVADGTPDSRSYDDLEPLFDSELRAITAHVLLPVGERATRHVFSIATSERTDDIDMDERHATEVAGAGWLVYPIKEPTTWDTDDEKRLVRALEALLASDYRREADLGRFLPNDDPYLVR</sequence>
<evidence type="ECO:0000256" key="2">
    <source>
        <dbReference type="ARBA" id="ARBA00022723"/>
    </source>
</evidence>
<dbReference type="Gene3D" id="3.40.470.10">
    <property type="entry name" value="Uracil-DNA glycosylase-like domain"/>
    <property type="match status" value="1"/>
</dbReference>
<evidence type="ECO:0000259" key="8">
    <source>
        <dbReference type="Pfam" id="PF03167"/>
    </source>
</evidence>
<dbReference type="SUPFAM" id="SSF52141">
    <property type="entry name" value="Uracil-DNA glycosylase-like"/>
    <property type="match status" value="1"/>
</dbReference>
<dbReference type="PANTHER" id="PTHR33693">
    <property type="entry name" value="TYPE-5 URACIL-DNA GLYCOSYLASE"/>
    <property type="match status" value="1"/>
</dbReference>
<proteinExistence type="predicted"/>
<name>A0A4D6K7I3_9EURY</name>
<evidence type="ECO:0000313" key="9">
    <source>
        <dbReference type="EMBL" id="QCD64108.1"/>
    </source>
</evidence>
<dbReference type="EMBL" id="CP039375">
    <property type="protein sequence ID" value="QCD64108.1"/>
    <property type="molecule type" value="Genomic_DNA"/>
</dbReference>
<dbReference type="InterPro" id="IPR005122">
    <property type="entry name" value="Uracil-DNA_glycosylase-like"/>
</dbReference>
<organism evidence="9 10">
    <name type="scientific">Halomicrobium mukohataei</name>
    <dbReference type="NCBI Taxonomy" id="57705"/>
    <lineage>
        <taxon>Archaea</taxon>
        <taxon>Methanobacteriati</taxon>
        <taxon>Methanobacteriota</taxon>
        <taxon>Stenosarchaea group</taxon>
        <taxon>Halobacteria</taxon>
        <taxon>Halobacteriales</taxon>
        <taxon>Haloarculaceae</taxon>
        <taxon>Halomicrobium</taxon>
    </lineage>
</organism>
<reference evidence="9 10" key="1">
    <citation type="submission" date="2019-04" db="EMBL/GenBank/DDBJ databases">
        <title>Complete genome sequence of Arthrobacter sp. ZXY-2 associated with effective atrazine degradation and salt adaptation.</title>
        <authorList>
            <person name="Zhao X."/>
        </authorList>
    </citation>
    <scope>NUCLEOTIDE SEQUENCE [LARGE SCALE GENOMIC DNA]</scope>
    <source>
        <strain evidence="10">ZP60</strain>
    </source>
</reference>
<gene>
    <name evidence="9" type="ORF">E5139_00125</name>
</gene>
<evidence type="ECO:0000313" key="10">
    <source>
        <dbReference type="Proteomes" id="UP000297053"/>
    </source>
</evidence>
<dbReference type="KEGG" id="halz:E5139_00125"/>
<dbReference type="InterPro" id="IPR051536">
    <property type="entry name" value="UDG_Type-4/5"/>
</dbReference>
<keyword evidence="7" id="KW-0234">DNA repair</keyword>
<evidence type="ECO:0000256" key="5">
    <source>
        <dbReference type="ARBA" id="ARBA00023004"/>
    </source>
</evidence>
<reference evidence="9 10" key="2">
    <citation type="submission" date="2019-04" db="EMBL/GenBank/DDBJ databases">
        <authorList>
            <person name="Yang S."/>
            <person name="Wei W."/>
        </authorList>
    </citation>
    <scope>NUCLEOTIDE SEQUENCE [LARGE SCALE GENOMIC DNA]</scope>
    <source>
        <strain evidence="10">ZP60</strain>
    </source>
</reference>
<keyword evidence="1" id="KW-0004">4Fe-4S</keyword>
<dbReference type="OMA" id="ANADFHV"/>
<evidence type="ECO:0000256" key="1">
    <source>
        <dbReference type="ARBA" id="ARBA00022485"/>
    </source>
</evidence>
<feature type="domain" description="Uracil-DNA glycosylase-like" evidence="8">
    <location>
        <begin position="24"/>
        <end position="151"/>
    </location>
</feature>
<dbReference type="PANTHER" id="PTHR33693:SF1">
    <property type="entry name" value="TYPE-4 URACIL-DNA GLYCOSYLASE"/>
    <property type="match status" value="1"/>
</dbReference>
<keyword evidence="2" id="KW-0479">Metal-binding</keyword>